<sequence length="150" mass="16161">MPINAVYRSSRRKSPCTLSNINSRSRSVESGTVIPNTTTGTITLAAFSSSKSGSISPSPSQTSDDAASYCSPETTMPPYPSDKTQNSRMMHAGKLVPELTSEPEAFQTATGPSRNLRYGSEQTNTLIRTKPGELEMLPLYKVCCKLGSTF</sequence>
<proteinExistence type="predicted"/>
<feature type="compositionally biased region" description="Polar residues" evidence="1">
    <location>
        <begin position="16"/>
        <end position="30"/>
    </location>
</feature>
<feature type="region of interest" description="Disordered" evidence="1">
    <location>
        <begin position="48"/>
        <end position="88"/>
    </location>
</feature>
<accession>A0A3S5FCD2</accession>
<gene>
    <name evidence="2" type="ORF">PXEA_LOCUS5225</name>
</gene>
<protein>
    <submittedName>
        <fullName evidence="2">Uncharacterized protein</fullName>
    </submittedName>
</protein>
<evidence type="ECO:0000256" key="1">
    <source>
        <dbReference type="SAM" id="MobiDB-lite"/>
    </source>
</evidence>
<keyword evidence="3" id="KW-1185">Reference proteome</keyword>
<dbReference type="Proteomes" id="UP000784294">
    <property type="component" value="Unassembled WGS sequence"/>
</dbReference>
<organism evidence="2 3">
    <name type="scientific">Protopolystoma xenopodis</name>
    <dbReference type="NCBI Taxonomy" id="117903"/>
    <lineage>
        <taxon>Eukaryota</taxon>
        <taxon>Metazoa</taxon>
        <taxon>Spiralia</taxon>
        <taxon>Lophotrochozoa</taxon>
        <taxon>Platyhelminthes</taxon>
        <taxon>Monogenea</taxon>
        <taxon>Polyopisthocotylea</taxon>
        <taxon>Polystomatidea</taxon>
        <taxon>Polystomatidae</taxon>
        <taxon>Protopolystoma</taxon>
    </lineage>
</organism>
<comment type="caution">
    <text evidence="2">The sequence shown here is derived from an EMBL/GenBank/DDBJ whole genome shotgun (WGS) entry which is preliminary data.</text>
</comment>
<dbReference type="EMBL" id="CAAALY010012842">
    <property type="protein sequence ID" value="VEL11785.1"/>
    <property type="molecule type" value="Genomic_DNA"/>
</dbReference>
<dbReference type="AlphaFoldDB" id="A0A3S5FCD2"/>
<evidence type="ECO:0000313" key="3">
    <source>
        <dbReference type="Proteomes" id="UP000784294"/>
    </source>
</evidence>
<feature type="compositionally biased region" description="Low complexity" evidence="1">
    <location>
        <begin position="48"/>
        <end position="63"/>
    </location>
</feature>
<feature type="region of interest" description="Disordered" evidence="1">
    <location>
        <begin position="15"/>
        <end position="34"/>
    </location>
</feature>
<evidence type="ECO:0000313" key="2">
    <source>
        <dbReference type="EMBL" id="VEL11785.1"/>
    </source>
</evidence>
<reference evidence="2" key="1">
    <citation type="submission" date="2018-11" db="EMBL/GenBank/DDBJ databases">
        <authorList>
            <consortium name="Pathogen Informatics"/>
        </authorList>
    </citation>
    <scope>NUCLEOTIDE SEQUENCE</scope>
</reference>
<name>A0A3S5FCD2_9PLAT</name>
<feature type="region of interest" description="Disordered" evidence="1">
    <location>
        <begin position="99"/>
        <end position="118"/>
    </location>
</feature>